<evidence type="ECO:0000313" key="4">
    <source>
        <dbReference type="Proteomes" id="UP000216207"/>
    </source>
</evidence>
<dbReference type="EMBL" id="NPCC01000036">
    <property type="protein sequence ID" value="PAE87285.1"/>
    <property type="molecule type" value="Genomic_DNA"/>
</dbReference>
<gene>
    <name evidence="2" type="ORF">CHH61_01395</name>
    <name evidence="1" type="ORF">CHH72_19075</name>
</gene>
<proteinExistence type="predicted"/>
<organism evidence="2 3">
    <name type="scientific">Shouchella clausii</name>
    <name type="common">Alkalihalobacillus clausii</name>
    <dbReference type="NCBI Taxonomy" id="79880"/>
    <lineage>
        <taxon>Bacteria</taxon>
        <taxon>Bacillati</taxon>
        <taxon>Bacillota</taxon>
        <taxon>Bacilli</taxon>
        <taxon>Bacillales</taxon>
        <taxon>Bacillaceae</taxon>
        <taxon>Shouchella</taxon>
    </lineage>
</organism>
<dbReference type="Proteomes" id="UP000216133">
    <property type="component" value="Unassembled WGS sequence"/>
</dbReference>
<dbReference type="Proteomes" id="UP000216207">
    <property type="component" value="Unassembled WGS sequence"/>
</dbReference>
<comment type="caution">
    <text evidence="2">The sequence shown here is derived from an EMBL/GenBank/DDBJ whole genome shotgun (WGS) entry which is preliminary data.</text>
</comment>
<dbReference type="EMBL" id="NPBS01000007">
    <property type="protein sequence ID" value="PAF27847.1"/>
    <property type="molecule type" value="Genomic_DNA"/>
</dbReference>
<name>A0A268S606_SHOCL</name>
<evidence type="ECO:0008006" key="5">
    <source>
        <dbReference type="Google" id="ProtNLM"/>
    </source>
</evidence>
<evidence type="ECO:0000313" key="2">
    <source>
        <dbReference type="EMBL" id="PAF27847.1"/>
    </source>
</evidence>
<sequence length="80" mass="9185">MFPFRQGKANMPATRPLPPAPRPFVQEYIVQEIQPVLTTYVTNRVYRHVHTFPHSASVANVVHNQQAFPPTHYVPGRPPR</sequence>
<protein>
    <recommendedName>
        <fullName evidence="5">Inner spore coat protein D</fullName>
    </recommendedName>
</protein>
<dbReference type="InterPro" id="IPR020108">
    <property type="entry name" value="Spore_coat_CotD"/>
</dbReference>
<dbReference type="RefSeq" id="WP_011245150.1">
    <property type="nucleotide sequence ID" value="NZ_BOQQ01000006.1"/>
</dbReference>
<evidence type="ECO:0000313" key="3">
    <source>
        <dbReference type="Proteomes" id="UP000216133"/>
    </source>
</evidence>
<dbReference type="GeneID" id="86924337"/>
<dbReference type="AlphaFoldDB" id="A0A268S606"/>
<reference evidence="3 4" key="1">
    <citation type="submission" date="2017-07" db="EMBL/GenBank/DDBJ databases">
        <title>Isolation and whole genome analysis of endospore-forming bacteria from heroin.</title>
        <authorList>
            <person name="Kalinowski J."/>
            <person name="Ahrens B."/>
            <person name="Al-Dilaimi A."/>
            <person name="Winkler A."/>
            <person name="Wibberg D."/>
            <person name="Schleenbecker U."/>
            <person name="Ruckert C."/>
            <person name="Wolfel R."/>
            <person name="Grass G."/>
        </authorList>
    </citation>
    <scope>NUCLEOTIDE SEQUENCE [LARGE SCALE GENOMIC DNA]</scope>
    <source>
        <strain evidence="2 3">7523-2</strain>
        <strain evidence="1 4">7539</strain>
    </source>
</reference>
<evidence type="ECO:0000313" key="1">
    <source>
        <dbReference type="EMBL" id="PAE87285.1"/>
    </source>
</evidence>
<dbReference type="Pfam" id="PF11122">
    <property type="entry name" value="Spore-coat_CotD"/>
    <property type="match status" value="1"/>
</dbReference>
<accession>A0A268S606</accession>